<dbReference type="InterPro" id="IPR002196">
    <property type="entry name" value="Glyco_hydro_24"/>
</dbReference>
<keyword evidence="3 7" id="KW-0081">Bacteriolytic enzyme</keyword>
<keyword evidence="4 7" id="KW-0378">Hydrolase</keyword>
<dbReference type="PANTHER" id="PTHR38107">
    <property type="match status" value="1"/>
</dbReference>
<dbReference type="SUPFAM" id="SSF53955">
    <property type="entry name" value="Lysozyme-like"/>
    <property type="match status" value="1"/>
</dbReference>
<dbReference type="Gene3D" id="1.10.530.40">
    <property type="match status" value="1"/>
</dbReference>
<reference evidence="9 10" key="1">
    <citation type="submission" date="2023-12" db="EMBL/GenBank/DDBJ databases">
        <title>Redefining Piscine Lactococcosis.</title>
        <authorList>
            <person name="Heckman T.I."/>
            <person name="Yazdi Z."/>
            <person name="Older C.E."/>
            <person name="Griffin M.J."/>
            <person name="Waldbieser G.C."/>
            <person name="Chow A.M."/>
            <person name="Medina Silva I."/>
            <person name="Anenson K.M."/>
            <person name="Garcia J.C."/>
            <person name="LaFrentz B.R."/>
            <person name="Slavic D."/>
            <person name="Toohey-Kurth K.L."/>
            <person name="Yant P."/>
            <person name="Fritz H.M."/>
            <person name="Henderson E."/>
            <person name="McDowall R."/>
            <person name="Cai H."/>
            <person name="Adikson M."/>
            <person name="Soto E."/>
        </authorList>
    </citation>
    <scope>NUCLEOTIDE SEQUENCE [LARGE SCALE GENOMIC DNA]</scope>
    <source>
        <strain evidence="9 10">R21-91A</strain>
    </source>
</reference>
<dbReference type="EC" id="3.2.1.17" evidence="7"/>
<evidence type="ECO:0000256" key="2">
    <source>
        <dbReference type="ARBA" id="ARBA00022529"/>
    </source>
</evidence>
<dbReference type="EMBL" id="CP141698">
    <property type="protein sequence ID" value="WYC67274.1"/>
    <property type="molecule type" value="Genomic_DNA"/>
</dbReference>
<sequence length="376" mass="41481">MGWKQLVTPNINVPGETGGCLAYVDDGVNPPNRKPTAQASWDYNVATNVAHLNEEPPNNVWVPIYYSIDNGKYAGYGHVAWFYSNGTTTKIYDSEFACGNRTTPYSSGAELLRYMGWQMRYLGWSESLDGLRIVSNDGKPTPPSTGGGGKATSTGPKGKALIKDFEKCVLTAYDNNDGMITIGWGHAEPKGNTNLVAGVTRWSQAQADSTFENDLKKYEKAVNDYFTRSFNQNQFDAMVSFTYNLGVGVFANDGWDRNASNEYILASLPKYINKGSAHEPGLVRRRNAEIALFNTPVSGGGSETDEGEIEMILYKVNDKNSKMNGSIWMFNGEQLTRLDGVSAAKFAKNFKTTDVNQAEMSSFKNIGFRTVGEFKY</sequence>
<evidence type="ECO:0000256" key="8">
    <source>
        <dbReference type="SAM" id="MobiDB-lite"/>
    </source>
</evidence>
<evidence type="ECO:0000256" key="4">
    <source>
        <dbReference type="ARBA" id="ARBA00022801"/>
    </source>
</evidence>
<keyword evidence="10" id="KW-1185">Reference proteome</keyword>
<dbReference type="InterPro" id="IPR023347">
    <property type="entry name" value="Lysozyme_dom_sf"/>
</dbReference>
<name>A0ABZ2SJ99_9LACT</name>
<dbReference type="HAMAP" id="MF_04110">
    <property type="entry name" value="ENDOLYSIN_T4"/>
    <property type="match status" value="1"/>
</dbReference>
<keyword evidence="6 7" id="KW-0326">Glycosidase</keyword>
<dbReference type="Proteomes" id="UP001456368">
    <property type="component" value="Chromosome"/>
</dbReference>
<comment type="catalytic activity">
    <reaction evidence="1 7">
        <text>Hydrolysis of (1-&gt;4)-beta-linkages between N-acetylmuramic acid and N-acetyl-D-glucosamine residues in a peptidoglycan and between N-acetyl-D-glucosamine residues in chitodextrins.</text>
        <dbReference type="EC" id="3.2.1.17"/>
    </reaction>
</comment>
<evidence type="ECO:0000256" key="5">
    <source>
        <dbReference type="ARBA" id="ARBA00023200"/>
    </source>
</evidence>
<evidence type="ECO:0000313" key="9">
    <source>
        <dbReference type="EMBL" id="WYC67274.1"/>
    </source>
</evidence>
<protein>
    <recommendedName>
        <fullName evidence="7">Lysozyme</fullName>
        <ecNumber evidence="7">3.2.1.17</ecNumber>
    </recommendedName>
</protein>
<keyword evidence="2 7" id="KW-0929">Antimicrobial</keyword>
<dbReference type="Pfam" id="PF00959">
    <property type="entry name" value="Phage_lysozyme"/>
    <property type="match status" value="1"/>
</dbReference>
<organism evidence="9 10">
    <name type="scientific">Lactococcus petauri</name>
    <dbReference type="NCBI Taxonomy" id="1940789"/>
    <lineage>
        <taxon>Bacteria</taxon>
        <taxon>Bacillati</taxon>
        <taxon>Bacillota</taxon>
        <taxon>Bacilli</taxon>
        <taxon>Lactobacillales</taxon>
        <taxon>Streptococcaceae</taxon>
        <taxon>Lactococcus</taxon>
    </lineage>
</organism>
<evidence type="ECO:0000256" key="7">
    <source>
        <dbReference type="RuleBase" id="RU003788"/>
    </source>
</evidence>
<evidence type="ECO:0000256" key="3">
    <source>
        <dbReference type="ARBA" id="ARBA00022638"/>
    </source>
</evidence>
<dbReference type="PANTHER" id="PTHR38107:SF3">
    <property type="entry name" value="LYSOZYME RRRD-RELATED"/>
    <property type="match status" value="1"/>
</dbReference>
<dbReference type="InterPro" id="IPR023346">
    <property type="entry name" value="Lysozyme-like_dom_sf"/>
</dbReference>
<evidence type="ECO:0000313" key="10">
    <source>
        <dbReference type="Proteomes" id="UP001456368"/>
    </source>
</evidence>
<comment type="similarity">
    <text evidence="7">Belongs to the glycosyl hydrolase 24 family.</text>
</comment>
<evidence type="ECO:0000256" key="1">
    <source>
        <dbReference type="ARBA" id="ARBA00000632"/>
    </source>
</evidence>
<keyword evidence="5" id="KW-1035">Host cytoplasm</keyword>
<accession>A0ABZ2SJ99</accession>
<dbReference type="RefSeq" id="WP_019293274.1">
    <property type="nucleotide sequence ID" value="NZ_CP141697.1"/>
</dbReference>
<dbReference type="InterPro" id="IPR034690">
    <property type="entry name" value="Endolysin_T4_type"/>
</dbReference>
<evidence type="ECO:0000256" key="6">
    <source>
        <dbReference type="ARBA" id="ARBA00023295"/>
    </source>
</evidence>
<proteinExistence type="inferred from homology"/>
<dbReference type="InterPro" id="IPR033907">
    <property type="entry name" value="Endolysin_autolysin"/>
</dbReference>
<dbReference type="CDD" id="cd00737">
    <property type="entry name" value="lyz_endolysin_autolysin"/>
    <property type="match status" value="1"/>
</dbReference>
<feature type="region of interest" description="Disordered" evidence="8">
    <location>
        <begin position="135"/>
        <end position="157"/>
    </location>
</feature>
<dbReference type="InterPro" id="IPR051018">
    <property type="entry name" value="Bacteriophage_GH24"/>
</dbReference>
<gene>
    <name evidence="9" type="ORF">VNN45_10325</name>
</gene>